<feature type="region of interest" description="Disordered" evidence="1">
    <location>
        <begin position="1"/>
        <end position="41"/>
    </location>
</feature>
<dbReference type="OrthoDB" id="2423954at2759"/>
<dbReference type="EMBL" id="KV918977">
    <property type="protein sequence ID" value="OSX73828.1"/>
    <property type="molecule type" value="Genomic_DNA"/>
</dbReference>
<gene>
    <name evidence="2" type="ORF">BU14_0325s0007</name>
</gene>
<protein>
    <recommendedName>
        <fullName evidence="4">DUF659 domain-containing protein</fullName>
    </recommendedName>
</protein>
<feature type="region of interest" description="Disordered" evidence="1">
    <location>
        <begin position="132"/>
        <end position="169"/>
    </location>
</feature>
<reference evidence="2 3" key="1">
    <citation type="submission" date="2017-03" db="EMBL/GenBank/DDBJ databases">
        <title>WGS assembly of Porphyra umbilicalis.</title>
        <authorList>
            <person name="Brawley S.H."/>
            <person name="Blouin N.A."/>
            <person name="Ficko-Blean E."/>
            <person name="Wheeler G.L."/>
            <person name="Lohr M."/>
            <person name="Goodson H.V."/>
            <person name="Jenkins J.W."/>
            <person name="Blaby-Haas C.E."/>
            <person name="Helliwell K.E."/>
            <person name="Chan C."/>
            <person name="Marriage T."/>
            <person name="Bhattacharya D."/>
            <person name="Klein A.S."/>
            <person name="Badis Y."/>
            <person name="Brodie J."/>
            <person name="Cao Y."/>
            <person name="Collen J."/>
            <person name="Dittami S.M."/>
            <person name="Gachon C.M."/>
            <person name="Green B.R."/>
            <person name="Karpowicz S."/>
            <person name="Kim J.W."/>
            <person name="Kudahl U."/>
            <person name="Lin S."/>
            <person name="Michel G."/>
            <person name="Mittag M."/>
            <person name="Olson B.J."/>
            <person name="Pangilinan J."/>
            <person name="Peng Y."/>
            <person name="Qiu H."/>
            <person name="Shu S."/>
            <person name="Singer J.T."/>
            <person name="Smith A.G."/>
            <person name="Sprecher B.N."/>
            <person name="Wagner V."/>
            <person name="Wang W."/>
            <person name="Wang Z.-Y."/>
            <person name="Yan J."/>
            <person name="Yarish C."/>
            <person name="Zoeuner-Riek S."/>
            <person name="Zhuang Y."/>
            <person name="Zou Y."/>
            <person name="Lindquist E.A."/>
            <person name="Grimwood J."/>
            <person name="Barry K."/>
            <person name="Rokhsar D.S."/>
            <person name="Schmutz J."/>
            <person name="Stiller J.W."/>
            <person name="Grossman A.R."/>
            <person name="Prochnik S.E."/>
        </authorList>
    </citation>
    <scope>NUCLEOTIDE SEQUENCE [LARGE SCALE GENOMIC DNA]</scope>
    <source>
        <strain evidence="2">4086291</strain>
    </source>
</reference>
<accession>A0A1X6NZ00</accession>
<proteinExistence type="predicted"/>
<sequence>MEEPPEGFRSATHPLPPAPTTTTTATSLLSPPVPPAPHLAAAPRPAEGVLASVASAAREAATNAKIKTNKREKMCHLWVFFDVGTKDYTKTSKEVFCIFCKAKNVKVPINGGLDAMATHLAKRCAHAPREAKVEAVQGDAGTRKHRRRDASGGGGGGRTNSLGPMDAHLPRPFSPSKTREFQTDLLGVLMFSAVAFNFIDSPVLRCFLLKWVPGLKTLPTRQTLSGPVLDRLVADCVAAAKVIYLKGCCITMSMDGWKSRAGRKLMGILCSNVGSADGRVAADFRGTTDITTVSESETLVQHELESEMAKGVETGDWALPLASGGLSTDTASAVVGVVSDSASANVGSKRALSLLHPSIIFVACLAHQLNLLTGSVIGHESLRAITTKCSLIVSFFKRSTKYMALERFANDYYADTTLLRTTNGAAVVDELRSRSFWGRLEVVTQLLLPMVKEIGLVERRDSNLADAAAAFGRLHAFYSQLGVDSATLGTDGATALAPVFVVSADPSVRAITNQLCMTILKLLQWRFTRYYSADLLLLAHILDPSRGVAGLCTRPGCYAAYENIVRLFLGLASRFGALPQGSGQGELQQNRRRQAVAGVVKYLADGPDTLLLFDPKGGLVVNNANGGGVGCAGGGGGDGDRARVAALVMWSLCPEYKGTVLQQVALRLLAVSCLAAELERVCQLGTKRLTDMTRVALHLRAQNVKDKKQTFQPGSYLETAVDESPVNGGVEVVQGAEGGCEETGAGQDDDGDRLAAAGAALQQQLQEEQDTCRRAGEPLPGEETVDEVGPDAARDGAAVAARGTRPRVLLSSLFDAEWYLKDAKATYGL</sequence>
<evidence type="ECO:0000256" key="1">
    <source>
        <dbReference type="SAM" id="MobiDB-lite"/>
    </source>
</evidence>
<dbReference type="SUPFAM" id="SSF53098">
    <property type="entry name" value="Ribonuclease H-like"/>
    <property type="match status" value="1"/>
</dbReference>
<evidence type="ECO:0000313" key="3">
    <source>
        <dbReference type="Proteomes" id="UP000218209"/>
    </source>
</evidence>
<organism evidence="2 3">
    <name type="scientific">Porphyra umbilicalis</name>
    <name type="common">Purple laver</name>
    <name type="synonym">Red alga</name>
    <dbReference type="NCBI Taxonomy" id="2786"/>
    <lineage>
        <taxon>Eukaryota</taxon>
        <taxon>Rhodophyta</taxon>
        <taxon>Bangiophyceae</taxon>
        <taxon>Bangiales</taxon>
        <taxon>Bangiaceae</taxon>
        <taxon>Porphyra</taxon>
    </lineage>
</organism>
<name>A0A1X6NZ00_PORUM</name>
<evidence type="ECO:0008006" key="4">
    <source>
        <dbReference type="Google" id="ProtNLM"/>
    </source>
</evidence>
<dbReference type="InterPro" id="IPR012337">
    <property type="entry name" value="RNaseH-like_sf"/>
</dbReference>
<feature type="compositionally biased region" description="Low complexity" evidence="1">
    <location>
        <begin position="20"/>
        <end position="30"/>
    </location>
</feature>
<dbReference type="AlphaFoldDB" id="A0A1X6NZ00"/>
<evidence type="ECO:0000313" key="2">
    <source>
        <dbReference type="EMBL" id="OSX73828.1"/>
    </source>
</evidence>
<keyword evidence="3" id="KW-1185">Reference proteome</keyword>
<dbReference type="Proteomes" id="UP000218209">
    <property type="component" value="Unassembled WGS sequence"/>
</dbReference>